<dbReference type="Proteomes" id="UP000198734">
    <property type="component" value="Unassembled WGS sequence"/>
</dbReference>
<dbReference type="AlphaFoldDB" id="A0A1I5W4Y2"/>
<name>A0A1I5W4Y2_9BACI</name>
<reference evidence="3" key="1">
    <citation type="submission" date="2016-10" db="EMBL/GenBank/DDBJ databases">
        <authorList>
            <person name="Varghese N."/>
            <person name="Submissions S."/>
        </authorList>
    </citation>
    <scope>NUCLEOTIDE SEQUENCE [LARGE SCALE GENOMIC DNA]</scope>
    <source>
        <strain evidence="3">DSM 11706</strain>
    </source>
</reference>
<organism evidence="2 3">
    <name type="scientific">Psychrobacillus psychrotolerans</name>
    <dbReference type="NCBI Taxonomy" id="126156"/>
    <lineage>
        <taxon>Bacteria</taxon>
        <taxon>Bacillati</taxon>
        <taxon>Bacillota</taxon>
        <taxon>Bacilli</taxon>
        <taxon>Bacillales</taxon>
        <taxon>Bacillaceae</taxon>
        <taxon>Psychrobacillus</taxon>
    </lineage>
</organism>
<dbReference type="STRING" id="126156.SAMN05421670_1106"/>
<evidence type="ECO:0000313" key="3">
    <source>
        <dbReference type="Proteomes" id="UP000198734"/>
    </source>
</evidence>
<dbReference type="Pfam" id="PF14411">
    <property type="entry name" value="LHH"/>
    <property type="match status" value="1"/>
</dbReference>
<evidence type="ECO:0000259" key="1">
    <source>
        <dbReference type="Pfam" id="PF14411"/>
    </source>
</evidence>
<feature type="domain" description="LHH" evidence="1">
    <location>
        <begin position="55"/>
        <end position="138"/>
    </location>
</feature>
<proteinExistence type="predicted"/>
<evidence type="ECO:0000313" key="2">
    <source>
        <dbReference type="EMBL" id="SFQ14790.1"/>
    </source>
</evidence>
<dbReference type="EMBL" id="FOXU01000001">
    <property type="protein sequence ID" value="SFQ14790.1"/>
    <property type="molecule type" value="Genomic_DNA"/>
</dbReference>
<dbReference type="InterPro" id="IPR026834">
    <property type="entry name" value="LHH"/>
</dbReference>
<accession>A0A1I5W4Y2</accession>
<protein>
    <submittedName>
        <fullName evidence="2">A nuclease of the HNH/ENDO VII superfamily with conserved LHH</fullName>
    </submittedName>
</protein>
<keyword evidence="3" id="KW-1185">Reference proteome</keyword>
<gene>
    <name evidence="2" type="ORF">SAMN05421670_1106</name>
</gene>
<sequence length="140" mass="15987">MITEATFQTLEGKKLKTIEENVAENIKYPYEVFRRNDIDWNHVRTSGDKRFIGKTNAEAFGSGLAPQLPDGGFATLHHIGQDSRGPLAEASTRYHGVGKYGRDILHSQFGKSKPNPSFPIDRKKFNADTREYWKFRVENK</sequence>